<dbReference type="GO" id="GO:0072557">
    <property type="term" value="C:IPAF inflammasome complex"/>
    <property type="evidence" value="ECO:0007669"/>
    <property type="project" value="TreeGrafter"/>
</dbReference>
<evidence type="ECO:0000313" key="1">
    <source>
        <dbReference type="EMBL" id="CAH2296881.1"/>
    </source>
</evidence>
<dbReference type="GO" id="GO:0043027">
    <property type="term" value="F:cysteine-type endopeptidase inhibitor activity involved in apoptotic process"/>
    <property type="evidence" value="ECO:0007669"/>
    <property type="project" value="InterPro"/>
</dbReference>
<dbReference type="InterPro" id="IPR032675">
    <property type="entry name" value="LRR_dom_sf"/>
</dbReference>
<dbReference type="InterPro" id="IPR028789">
    <property type="entry name" value="Naip"/>
</dbReference>
<accession>A0AAD1SEL9</accession>
<keyword evidence="2" id="KW-1185">Reference proteome</keyword>
<evidence type="ECO:0000313" key="2">
    <source>
        <dbReference type="Proteomes" id="UP001295444"/>
    </source>
</evidence>
<protein>
    <submittedName>
        <fullName evidence="1">Uncharacterized protein</fullName>
    </submittedName>
</protein>
<dbReference type="GO" id="GO:0016045">
    <property type="term" value="P:detection of bacterium"/>
    <property type="evidence" value="ECO:0007669"/>
    <property type="project" value="TreeGrafter"/>
</dbReference>
<sequence length="419" mass="47899">MENHRKFSPNCGFIQSVDSGNISIYEVRLQPSDDGLLDKDLMESEEKRLQSFTNWPVYSLIEPALLAQAAHSVRLEVQDPQQNKGASFANILDTENMKDKLDILISGIDNFTHLTELVINYPKCPDIVEYIPDGFKRLERLKRLEIANLNVSKGSSRFAELFNHFVSLEVLHLQFKTYPDFKGIMTSVANCKNLKELHFPGSSFQDPDIAFLADTMKNFTSLKVLNLRNQIITAADVSENLAVALGSLVHLENLRLPKGEGMVNAAILFIQQLQNLHNLQFLSMTEILNDESIEHLGESARAGHLRRICHLMLEINDRITESGWMTFFQIADNMSQLSHLDISRVYNQQIKCHATTVTSFVRFVSRLPSLVKLSMLGWLLDEEDMKMFNAMKDNHPQSNSLYIHNKWILPFYPNIEEET</sequence>
<organism evidence="1 2">
    <name type="scientific">Pelobates cultripes</name>
    <name type="common">Western spadefoot toad</name>
    <dbReference type="NCBI Taxonomy" id="61616"/>
    <lineage>
        <taxon>Eukaryota</taxon>
        <taxon>Metazoa</taxon>
        <taxon>Chordata</taxon>
        <taxon>Craniata</taxon>
        <taxon>Vertebrata</taxon>
        <taxon>Euteleostomi</taxon>
        <taxon>Amphibia</taxon>
        <taxon>Batrachia</taxon>
        <taxon>Anura</taxon>
        <taxon>Pelobatoidea</taxon>
        <taxon>Pelobatidae</taxon>
        <taxon>Pelobates</taxon>
    </lineage>
</organism>
<proteinExistence type="predicted"/>
<dbReference type="GO" id="GO:0042742">
    <property type="term" value="P:defense response to bacterium"/>
    <property type="evidence" value="ECO:0007669"/>
    <property type="project" value="TreeGrafter"/>
</dbReference>
<dbReference type="SUPFAM" id="SSF52047">
    <property type="entry name" value="RNI-like"/>
    <property type="match status" value="1"/>
</dbReference>
<dbReference type="GO" id="GO:0043066">
    <property type="term" value="P:negative regulation of apoptotic process"/>
    <property type="evidence" value="ECO:0007669"/>
    <property type="project" value="InterPro"/>
</dbReference>
<dbReference type="EMBL" id="OW240916">
    <property type="protein sequence ID" value="CAH2296881.1"/>
    <property type="molecule type" value="Genomic_DNA"/>
</dbReference>
<reference evidence="1" key="1">
    <citation type="submission" date="2022-03" db="EMBL/GenBank/DDBJ databases">
        <authorList>
            <person name="Alioto T."/>
            <person name="Alioto T."/>
            <person name="Gomez Garrido J."/>
        </authorList>
    </citation>
    <scope>NUCLEOTIDE SEQUENCE</scope>
</reference>
<dbReference type="AlphaFoldDB" id="A0AAD1SEL9"/>
<gene>
    <name evidence="1" type="ORF">PECUL_23A009397</name>
</gene>
<name>A0AAD1SEL9_PELCU</name>
<dbReference type="Gene3D" id="3.80.10.10">
    <property type="entry name" value="Ribonuclease Inhibitor"/>
    <property type="match status" value="1"/>
</dbReference>
<dbReference type="GO" id="GO:0005524">
    <property type="term" value="F:ATP binding"/>
    <property type="evidence" value="ECO:0007669"/>
    <property type="project" value="TreeGrafter"/>
</dbReference>
<dbReference type="GO" id="GO:0070269">
    <property type="term" value="P:pyroptotic inflammatory response"/>
    <property type="evidence" value="ECO:0007669"/>
    <property type="project" value="TreeGrafter"/>
</dbReference>
<dbReference type="SUPFAM" id="SSF57924">
    <property type="entry name" value="Inhibitor of apoptosis (IAP) repeat"/>
    <property type="match status" value="1"/>
</dbReference>
<dbReference type="PANTHER" id="PTHR46914">
    <property type="entry name" value="BACULOVIRAL IAP REPEAT-CONTAINING PROTEIN 1"/>
    <property type="match status" value="1"/>
</dbReference>
<dbReference type="PANTHER" id="PTHR46914:SF1">
    <property type="entry name" value="BACULOVIRAL IAP REPEAT-CONTAINING PROTEIN 1"/>
    <property type="match status" value="1"/>
</dbReference>
<dbReference type="Proteomes" id="UP001295444">
    <property type="component" value="Chromosome 05"/>
</dbReference>